<organism evidence="1">
    <name type="scientific">uncultured Caudovirales phage</name>
    <dbReference type="NCBI Taxonomy" id="2100421"/>
    <lineage>
        <taxon>Viruses</taxon>
        <taxon>Duplodnaviria</taxon>
        <taxon>Heunggongvirae</taxon>
        <taxon>Uroviricota</taxon>
        <taxon>Caudoviricetes</taxon>
        <taxon>Peduoviridae</taxon>
        <taxon>Maltschvirus</taxon>
        <taxon>Maltschvirus maltsch</taxon>
    </lineage>
</organism>
<dbReference type="InterPro" id="IPR001353">
    <property type="entry name" value="Proteasome_sua/b"/>
</dbReference>
<dbReference type="GO" id="GO:0051603">
    <property type="term" value="P:proteolysis involved in protein catabolic process"/>
    <property type="evidence" value="ECO:0007669"/>
    <property type="project" value="InterPro"/>
</dbReference>
<sequence length="211" mass="22647">MTTIVGVQGDGFAVICVDSRISTMFAGGLVQVGTLKEGSSKVSTNGKYLLGAAGDVRAINIIHHVFQPPPPPPNLRGKKLDQFFTAKFIPALRECFDAQGYSVPDLNENKEHIAEQGSSILVVVNGTIYIVDGDYSWASDASGIYSIGSGSSYAFGALQVLVNNKKLTIQQAKTIALKALNIAAKYDPYTGAPYQTFIQECEANSKRRKPV</sequence>
<dbReference type="InterPro" id="IPR029055">
    <property type="entry name" value="Ntn_hydrolases_N"/>
</dbReference>
<dbReference type="Pfam" id="PF00227">
    <property type="entry name" value="Proteasome"/>
    <property type="match status" value="1"/>
</dbReference>
<keyword evidence="1" id="KW-0647">Proteasome</keyword>
<proteinExistence type="predicted"/>
<dbReference type="EMBL" id="LR798301">
    <property type="protein sequence ID" value="CAB5222229.1"/>
    <property type="molecule type" value="Genomic_DNA"/>
</dbReference>
<reference evidence="1" key="1">
    <citation type="submission" date="2020-05" db="EMBL/GenBank/DDBJ databases">
        <authorList>
            <person name="Chiriac C."/>
            <person name="Salcher M."/>
            <person name="Ghai R."/>
            <person name="Kavagutti S V."/>
        </authorList>
    </citation>
    <scope>NUCLEOTIDE SEQUENCE</scope>
</reference>
<protein>
    <submittedName>
        <fullName evidence="1">Proteasome, subunit alpha/beta</fullName>
    </submittedName>
</protein>
<evidence type="ECO:0000313" key="1">
    <source>
        <dbReference type="EMBL" id="CAB5222229.1"/>
    </source>
</evidence>
<dbReference type="Gene3D" id="3.60.20.10">
    <property type="entry name" value="Glutamine Phosphoribosylpyrophosphate, subunit 1, domain 1"/>
    <property type="match status" value="1"/>
</dbReference>
<gene>
    <name evidence="1" type="ORF">UFOVP361_29</name>
</gene>
<accession>A0A6J7WVS9</accession>
<dbReference type="GO" id="GO:0005839">
    <property type="term" value="C:proteasome core complex"/>
    <property type="evidence" value="ECO:0007669"/>
    <property type="project" value="InterPro"/>
</dbReference>
<name>A0A6J7WVS9_9CAUD</name>
<dbReference type="SUPFAM" id="SSF56235">
    <property type="entry name" value="N-terminal nucleophile aminohydrolases (Ntn hydrolases)"/>
    <property type="match status" value="1"/>
</dbReference>